<proteinExistence type="predicted"/>
<organism evidence="1 2">
    <name type="scientific">Methanobrevibacter millerae</name>
    <dbReference type="NCBI Taxonomy" id="230361"/>
    <lineage>
        <taxon>Archaea</taxon>
        <taxon>Methanobacteriati</taxon>
        <taxon>Methanobacteriota</taxon>
        <taxon>Methanomada group</taxon>
        <taxon>Methanobacteria</taxon>
        <taxon>Methanobacteriales</taxon>
        <taxon>Methanobacteriaceae</taxon>
        <taxon>Methanobrevibacter</taxon>
    </lineage>
</organism>
<dbReference type="Proteomes" id="UP000762703">
    <property type="component" value="Unassembled WGS sequence"/>
</dbReference>
<evidence type="ECO:0000313" key="2">
    <source>
        <dbReference type="Proteomes" id="UP000762703"/>
    </source>
</evidence>
<protein>
    <submittedName>
        <fullName evidence="1">TIGR00730 family Rossman fold protein</fullName>
    </submittedName>
</protein>
<sequence>MKVCLYGSGSKRTPKELTDVGYELGLRLAQNNHSIVFGGGNDGMMGAVAKGVFDNGGKIMAIAPEWINEFDDPFRGYDEYIKTDSMDERKKLFLEKSDVFVIVPGGIGTLDEFFEVLTLKYLNRHSKKIILFNINHFYDMMIEMLNRMHDDCLIREGALDIFVVADSIDEVFEYIMD</sequence>
<dbReference type="InterPro" id="IPR031100">
    <property type="entry name" value="LOG_fam"/>
</dbReference>
<dbReference type="EMBL" id="SUTE01000002">
    <property type="protein sequence ID" value="MBE6504211.1"/>
    <property type="molecule type" value="Genomic_DNA"/>
</dbReference>
<comment type="caution">
    <text evidence="1">The sequence shown here is derived from an EMBL/GenBank/DDBJ whole genome shotgun (WGS) entry which is preliminary data.</text>
</comment>
<dbReference type="AlphaFoldDB" id="A0A8T3VHH0"/>
<dbReference type="Gene3D" id="3.40.50.450">
    <property type="match status" value="1"/>
</dbReference>
<dbReference type="GO" id="GO:0009691">
    <property type="term" value="P:cytokinin biosynthetic process"/>
    <property type="evidence" value="ECO:0007669"/>
    <property type="project" value="InterPro"/>
</dbReference>
<dbReference type="GO" id="GO:0016799">
    <property type="term" value="F:hydrolase activity, hydrolyzing N-glycosyl compounds"/>
    <property type="evidence" value="ECO:0007669"/>
    <property type="project" value="TreeGrafter"/>
</dbReference>
<name>A0A8T3VHH0_9EURY</name>
<dbReference type="InterPro" id="IPR005269">
    <property type="entry name" value="LOG"/>
</dbReference>
<gene>
    <name evidence="1" type="ORF">E7Z73_00505</name>
</gene>
<dbReference type="NCBIfam" id="TIGR00730">
    <property type="entry name" value="Rossman fold protein, TIGR00730 family"/>
    <property type="match status" value="1"/>
</dbReference>
<dbReference type="Pfam" id="PF03641">
    <property type="entry name" value="Lysine_decarbox"/>
    <property type="match status" value="1"/>
</dbReference>
<dbReference type="PANTHER" id="PTHR31223:SF70">
    <property type="entry name" value="LOG FAMILY PROTEIN YJL055W"/>
    <property type="match status" value="1"/>
</dbReference>
<dbReference type="PANTHER" id="PTHR31223">
    <property type="entry name" value="LOG FAMILY PROTEIN YJL055W"/>
    <property type="match status" value="1"/>
</dbReference>
<dbReference type="RefSeq" id="WP_303735849.1">
    <property type="nucleotide sequence ID" value="NZ_SUTE01000002.1"/>
</dbReference>
<reference evidence="1" key="1">
    <citation type="submission" date="2019-04" db="EMBL/GenBank/DDBJ databases">
        <title>Evolution of Biomass-Degrading Anaerobic Consortia Revealed by Metagenomics.</title>
        <authorList>
            <person name="Peng X."/>
        </authorList>
    </citation>
    <scope>NUCLEOTIDE SEQUENCE</scope>
    <source>
        <strain evidence="1">SIG12</strain>
    </source>
</reference>
<dbReference type="GO" id="GO:0005829">
    <property type="term" value="C:cytosol"/>
    <property type="evidence" value="ECO:0007669"/>
    <property type="project" value="TreeGrafter"/>
</dbReference>
<dbReference type="SUPFAM" id="SSF102405">
    <property type="entry name" value="MCP/YpsA-like"/>
    <property type="match status" value="1"/>
</dbReference>
<accession>A0A8T3VHH0</accession>
<evidence type="ECO:0000313" key="1">
    <source>
        <dbReference type="EMBL" id="MBE6504211.1"/>
    </source>
</evidence>